<dbReference type="Gene3D" id="3.40.50.150">
    <property type="entry name" value="Vaccinia Virus protein VP39"/>
    <property type="match status" value="1"/>
</dbReference>
<comment type="caution">
    <text evidence="2">The sequence shown here is derived from an EMBL/GenBank/DDBJ whole genome shotgun (WGS) entry which is preliminary data.</text>
</comment>
<proteinExistence type="predicted"/>
<dbReference type="Proteomes" id="UP000238823">
    <property type="component" value="Unassembled WGS sequence"/>
</dbReference>
<feature type="region of interest" description="Disordered" evidence="1">
    <location>
        <begin position="1"/>
        <end position="29"/>
    </location>
</feature>
<evidence type="ECO:0000313" key="2">
    <source>
        <dbReference type="EMBL" id="PRQ09942.1"/>
    </source>
</evidence>
<evidence type="ECO:0000313" key="3">
    <source>
        <dbReference type="Proteomes" id="UP000238823"/>
    </source>
</evidence>
<organism evidence="2 3">
    <name type="scientific">Enhygromyxa salina</name>
    <dbReference type="NCBI Taxonomy" id="215803"/>
    <lineage>
        <taxon>Bacteria</taxon>
        <taxon>Pseudomonadati</taxon>
        <taxon>Myxococcota</taxon>
        <taxon>Polyangia</taxon>
        <taxon>Nannocystales</taxon>
        <taxon>Nannocystaceae</taxon>
        <taxon>Enhygromyxa</taxon>
    </lineage>
</organism>
<dbReference type="AlphaFoldDB" id="A0A2S9YXZ7"/>
<reference evidence="2 3" key="1">
    <citation type="submission" date="2018-03" db="EMBL/GenBank/DDBJ databases">
        <title>Draft Genome Sequences of the Obligatory Marine Myxobacteria Enhygromyxa salina SWB007.</title>
        <authorList>
            <person name="Poehlein A."/>
            <person name="Moghaddam J.A."/>
            <person name="Harms H."/>
            <person name="Alanjari M."/>
            <person name="Koenig G.M."/>
            <person name="Daniel R."/>
            <person name="Schaeberle T.F."/>
        </authorList>
    </citation>
    <scope>NUCLEOTIDE SEQUENCE [LARGE SCALE GENOMIC DNA]</scope>
    <source>
        <strain evidence="2 3">SWB007</strain>
    </source>
</reference>
<name>A0A2S9YXZ7_9BACT</name>
<evidence type="ECO:0008006" key="4">
    <source>
        <dbReference type="Google" id="ProtNLM"/>
    </source>
</evidence>
<evidence type="ECO:0000256" key="1">
    <source>
        <dbReference type="SAM" id="MobiDB-lite"/>
    </source>
</evidence>
<dbReference type="InterPro" id="IPR029063">
    <property type="entry name" value="SAM-dependent_MTases_sf"/>
</dbReference>
<sequence>MAPVSGSTKRPEQPPQKPSEPGRGGVVLEGLTGPIDLRSRVAGRSGVHASGSSTSARVASASVTGPFSLGSAWSRLVDSLAGDVILTHVPGRRVLDLGYGSPEISGWVKARIGDHLSIVEKGALDQAAGKVAETSGFLPASQFLDADGNLMIPEEGEDEPSVNLAEYPDANFDVVYCLRTFPHLGYDTSSSERLGCQLLREAARVTVDGGEVFVQIANPRSLRGIVEGIRNPITVVSRRRMILGDRYGLTRWDTIPRFLRFLPPELEFVRVHGLGVLIPHNATLHIPLVGSVLSRLEWRLRDLALFQRFGAQVLVVLRRVHRGEAAMVATSKPGPALSL</sequence>
<protein>
    <recommendedName>
        <fullName evidence="4">Methyltransferase type 11 domain-containing protein</fullName>
    </recommendedName>
</protein>
<gene>
    <name evidence="2" type="ORF">ENSA7_03230</name>
</gene>
<dbReference type="EMBL" id="PVNL01000006">
    <property type="protein sequence ID" value="PRQ09942.1"/>
    <property type="molecule type" value="Genomic_DNA"/>
</dbReference>
<dbReference type="SUPFAM" id="SSF53335">
    <property type="entry name" value="S-adenosyl-L-methionine-dependent methyltransferases"/>
    <property type="match status" value="1"/>
</dbReference>
<accession>A0A2S9YXZ7</accession>